<dbReference type="GO" id="GO:0005996">
    <property type="term" value="P:monosaccharide metabolic process"/>
    <property type="evidence" value="ECO:0007669"/>
    <property type="project" value="InterPro"/>
</dbReference>
<dbReference type="EMBL" id="BARS01025829">
    <property type="protein sequence ID" value="GAG08681.1"/>
    <property type="molecule type" value="Genomic_DNA"/>
</dbReference>
<dbReference type="GO" id="GO:0005737">
    <property type="term" value="C:cytoplasm"/>
    <property type="evidence" value="ECO:0007669"/>
    <property type="project" value="InterPro"/>
</dbReference>
<feature type="non-terminal residue" evidence="3">
    <location>
        <position position="267"/>
    </location>
</feature>
<proteinExistence type="predicted"/>
<accession>X0W7P8</accession>
<dbReference type="PANTHER" id="PTHR36120">
    <property type="entry name" value="FUCOSE ISOMERASE"/>
    <property type="match status" value="1"/>
</dbReference>
<sequence length="267" mass="30364">PCRACVRDFEDLKNRFGIGTTIIRFKELVDERDRIIKSRYLMEEIENRTDELIRNAQGVHVDREQLKGEFLYHFTIKELMNKYNCNAFSIECFEFCATKLPDKWKICPCLNHSLLKDEGYPSACEGDICALLSEMVLMGLTKKSALMGNMNLTRKGMKRDWVDEKWVNGADTEGDKLWVGHNVPGLKMLGFDKSDLPYEIRNFINAKPTYPGWGASFKIDFNKIKEKTVTIVGFGTLATEMLVTTGKVIGMRGFNSTGCTTGVILDV</sequence>
<organism evidence="3">
    <name type="scientific">marine sediment metagenome</name>
    <dbReference type="NCBI Taxonomy" id="412755"/>
    <lineage>
        <taxon>unclassified sequences</taxon>
        <taxon>metagenomes</taxon>
        <taxon>ecological metagenomes</taxon>
    </lineage>
</organism>
<name>X0W7P8_9ZZZZ</name>
<keyword evidence="2" id="KW-0119">Carbohydrate metabolism</keyword>
<dbReference type="SUPFAM" id="SSF53743">
    <property type="entry name" value="FucI/AraA N-terminal and middle domains"/>
    <property type="match status" value="1"/>
</dbReference>
<gene>
    <name evidence="3" type="ORF">S01H1_40772</name>
</gene>
<evidence type="ECO:0000313" key="3">
    <source>
        <dbReference type="EMBL" id="GAG08681.1"/>
    </source>
</evidence>
<dbReference type="GO" id="GO:0016861">
    <property type="term" value="F:intramolecular oxidoreductase activity, interconverting aldoses and ketoses"/>
    <property type="evidence" value="ECO:0007669"/>
    <property type="project" value="InterPro"/>
</dbReference>
<dbReference type="AlphaFoldDB" id="X0W7P8"/>
<feature type="non-terminal residue" evidence="3">
    <location>
        <position position="1"/>
    </location>
</feature>
<evidence type="ECO:0000256" key="2">
    <source>
        <dbReference type="ARBA" id="ARBA00023277"/>
    </source>
</evidence>
<comment type="caution">
    <text evidence="3">The sequence shown here is derived from an EMBL/GenBank/DDBJ whole genome shotgun (WGS) entry which is preliminary data.</text>
</comment>
<dbReference type="PANTHER" id="PTHR36120:SF1">
    <property type="entry name" value="L-FUCOSE ISOMERASE C-TERMINAL DOMAIN-CONTAINING PROTEIN"/>
    <property type="match status" value="1"/>
</dbReference>
<reference evidence="3" key="1">
    <citation type="journal article" date="2014" name="Front. Microbiol.">
        <title>High frequency of phylogenetically diverse reductive dehalogenase-homologous genes in deep subseafloor sedimentary metagenomes.</title>
        <authorList>
            <person name="Kawai M."/>
            <person name="Futagami T."/>
            <person name="Toyoda A."/>
            <person name="Takaki Y."/>
            <person name="Nishi S."/>
            <person name="Hori S."/>
            <person name="Arai W."/>
            <person name="Tsubouchi T."/>
            <person name="Morono Y."/>
            <person name="Uchiyama I."/>
            <person name="Ito T."/>
            <person name="Fujiyama A."/>
            <person name="Inagaki F."/>
            <person name="Takami H."/>
        </authorList>
    </citation>
    <scope>NUCLEOTIDE SEQUENCE</scope>
    <source>
        <strain evidence="3">Expedition CK06-06</strain>
    </source>
</reference>
<protein>
    <submittedName>
        <fullName evidence="3">Uncharacterized protein</fullName>
    </submittedName>
</protein>
<keyword evidence="1" id="KW-0413">Isomerase</keyword>
<dbReference type="InterPro" id="IPR009015">
    <property type="entry name" value="Fucose_isomerase_N/cen_sf"/>
</dbReference>
<evidence type="ECO:0000256" key="1">
    <source>
        <dbReference type="ARBA" id="ARBA00023235"/>
    </source>
</evidence>